<dbReference type="AlphaFoldDB" id="A0A2G6PF17"/>
<evidence type="ECO:0000259" key="1">
    <source>
        <dbReference type="Pfam" id="PF03811"/>
    </source>
</evidence>
<dbReference type="Pfam" id="PF03811">
    <property type="entry name" value="Zn_ribbon_InsA"/>
    <property type="match status" value="1"/>
</dbReference>
<protein>
    <recommendedName>
        <fullName evidence="1">InsA N-terminal zinc ribbon domain-containing protein</fullName>
    </recommendedName>
</protein>
<dbReference type="Proteomes" id="UP000229278">
    <property type="component" value="Unassembled WGS sequence"/>
</dbReference>
<feature type="domain" description="InsA N-terminal zinc ribbon" evidence="1">
    <location>
        <begin position="1"/>
        <end position="34"/>
    </location>
</feature>
<reference evidence="2 3" key="1">
    <citation type="submission" date="2017-10" db="EMBL/GenBank/DDBJ databases">
        <title>Novel microbial diversity and functional potential in the marine mammal oral microbiome.</title>
        <authorList>
            <person name="Dudek N.K."/>
            <person name="Sun C.L."/>
            <person name="Burstein D."/>
            <person name="Kantor R.S."/>
            <person name="Aliaga Goltsman D.S."/>
            <person name="Bik E.M."/>
            <person name="Thomas B.C."/>
            <person name="Banfield J.F."/>
            <person name="Relman D.A."/>
        </authorList>
    </citation>
    <scope>NUCLEOTIDE SEQUENCE [LARGE SCALE GENOMIC DNA]</scope>
    <source>
        <strain evidence="2">DOLJORAL78_50_517</strain>
    </source>
</reference>
<sequence length="52" mass="6293">MVKITLHCPYCQSDRPVKNGRTEDGRQRYLYRACCRRHPCRFLNPKQVWVRG</sequence>
<comment type="caution">
    <text evidence="2">The sequence shown here is derived from an EMBL/GenBank/DDBJ whole genome shotgun (WGS) entry which is preliminary data.</text>
</comment>
<evidence type="ECO:0000313" key="3">
    <source>
        <dbReference type="Proteomes" id="UP000229278"/>
    </source>
</evidence>
<gene>
    <name evidence="2" type="ORF">CSA09_03535</name>
</gene>
<dbReference type="EMBL" id="PDTV01000007">
    <property type="protein sequence ID" value="PIE83148.1"/>
    <property type="molecule type" value="Genomic_DNA"/>
</dbReference>
<proteinExistence type="predicted"/>
<dbReference type="GO" id="GO:0006313">
    <property type="term" value="P:DNA transposition"/>
    <property type="evidence" value="ECO:0007669"/>
    <property type="project" value="InterPro"/>
</dbReference>
<name>A0A2G6PF17_9GAMM</name>
<organism evidence="2 3">
    <name type="scientific">Candidatus Contendibacter odensensis</name>
    <dbReference type="NCBI Taxonomy" id="1400860"/>
    <lineage>
        <taxon>Bacteria</taxon>
        <taxon>Pseudomonadati</taxon>
        <taxon>Pseudomonadota</taxon>
        <taxon>Gammaproteobacteria</taxon>
        <taxon>Candidatus Competibacteraceae</taxon>
        <taxon>Candidatus Contendibacter</taxon>
    </lineage>
</organism>
<accession>A0A2G6PF17</accession>
<evidence type="ECO:0000313" key="2">
    <source>
        <dbReference type="EMBL" id="PIE83148.1"/>
    </source>
</evidence>
<dbReference type="InterPro" id="IPR003220">
    <property type="entry name" value="InsA_N_dom_Znf"/>
</dbReference>